<dbReference type="SMART" id="SM00267">
    <property type="entry name" value="GGDEF"/>
    <property type="match status" value="1"/>
</dbReference>
<dbReference type="PROSITE" id="PS50883">
    <property type="entry name" value="EAL"/>
    <property type="match status" value="1"/>
</dbReference>
<feature type="domain" description="EAL" evidence="3">
    <location>
        <begin position="630"/>
        <end position="884"/>
    </location>
</feature>
<dbReference type="RefSeq" id="WP_203662242.1">
    <property type="nucleotide sequence ID" value="NZ_BAAAZM010000018.1"/>
</dbReference>
<dbReference type="Pfam" id="PF00990">
    <property type="entry name" value="GGDEF"/>
    <property type="match status" value="1"/>
</dbReference>
<evidence type="ECO:0000259" key="3">
    <source>
        <dbReference type="PROSITE" id="PS50883"/>
    </source>
</evidence>
<sequence length="896" mass="94208">MSTAVPRVLRHSAWPTVAWVFVAVAPVVLVWSAATSLAGAIPVRYGLVAAGVTGSLLSTVLLVRLALVLPHGPCRGAGMLGMGALCGAVGLLAAPAAPHGWRMRVLAAAFVVAAVLYLAGLLLLPGTAADWRARMRRVLDGLGIGVSLFFAAWLLVIVPLAGSGPGPAGPRAMLAVVVWLVASASATSAMLVTVRAYRYRRSALLCGAGVVLALVGHALLVVLLLVRAAPPVLFAAVGGMVLGPVLVWLGAARSGVRTDPPHPAQEAGTFAGMPLLSVPVALAIVGTVYHLATVGSFGTYSAALGVLVVLTVAARESFAVLDVRRYATELASQEARFRSIVSGSTDVTMLLDESLVVRWQSPAAARRLGLSDADVLGRGFPALFHPEDAPTLAEALRGLLVDPPDEPVLVAARIRDGFGNWRHTESTAADHRAEPAVGGLVVHLRDVGERREMERTLDRMTFTDPLTGLPNRRALLRSLAELRERPGPDPWRGSVLVLDLDGLKAVNDARGHEVGDAVLVEVARRLRDSLAPDHLVARLGGDEFAVLTAESAASARATAGRLLTALAEPYLLDGGRTFLAASVGVAEYAPAATPDELLAGADLAMRRAKAQGSNRIERYDEKLEFQLLRRSLLAAELPGADRRGELDLLYQPIVSVPDRRAVAAEALIRWRHPQLGTVLPDEFVPIAEEAGLIAAVGGWALHQACRRLAAWRAEGRDVRVAVNVSAAQLCQPDFVAEVAAVLDAHDVPADTLIVEVGEEDVVADVQKSVTALAGLRALGVRTALDDFGTGHTSLTYLRRLPVDILKADRALVAEPTAHGGPVAPLADVVVRLGERLGMTVVAEGVETEEQLAALVAAGCDAAQGYLFSRPVPAEHAEAFFDLYADGVPPDQSTVDI</sequence>
<dbReference type="NCBIfam" id="TIGR00254">
    <property type="entry name" value="GGDEF"/>
    <property type="match status" value="1"/>
</dbReference>
<feature type="transmembrane region" description="Helical" evidence="1">
    <location>
        <begin position="232"/>
        <end position="249"/>
    </location>
</feature>
<feature type="transmembrane region" description="Helical" evidence="1">
    <location>
        <begin position="204"/>
        <end position="226"/>
    </location>
</feature>
<dbReference type="InterPro" id="IPR029787">
    <property type="entry name" value="Nucleotide_cyclase"/>
</dbReference>
<dbReference type="EMBL" id="BOMB01000031">
    <property type="protein sequence ID" value="GID14421.1"/>
    <property type="molecule type" value="Genomic_DNA"/>
</dbReference>
<evidence type="ECO:0008006" key="7">
    <source>
        <dbReference type="Google" id="ProtNLM"/>
    </source>
</evidence>
<dbReference type="PANTHER" id="PTHR44757">
    <property type="entry name" value="DIGUANYLATE CYCLASE DGCP"/>
    <property type="match status" value="1"/>
</dbReference>
<feature type="transmembrane region" description="Helical" evidence="1">
    <location>
        <begin position="79"/>
        <end position="97"/>
    </location>
</feature>
<dbReference type="InterPro" id="IPR035919">
    <property type="entry name" value="EAL_sf"/>
</dbReference>
<feature type="domain" description="GGDEF" evidence="4">
    <location>
        <begin position="491"/>
        <end position="621"/>
    </location>
</feature>
<gene>
    <name evidence="5" type="ORF">Aru02nite_53100</name>
</gene>
<dbReference type="Pfam" id="PF00563">
    <property type="entry name" value="EAL"/>
    <property type="match status" value="1"/>
</dbReference>
<evidence type="ECO:0000313" key="6">
    <source>
        <dbReference type="Proteomes" id="UP000612808"/>
    </source>
</evidence>
<feature type="transmembrane region" description="Helical" evidence="1">
    <location>
        <begin position="45"/>
        <end position="67"/>
    </location>
</feature>
<evidence type="ECO:0000259" key="4">
    <source>
        <dbReference type="PROSITE" id="PS50887"/>
    </source>
</evidence>
<dbReference type="AlphaFoldDB" id="A0A8J3NCW3"/>
<dbReference type="CDD" id="cd01948">
    <property type="entry name" value="EAL"/>
    <property type="match status" value="1"/>
</dbReference>
<evidence type="ECO:0000256" key="1">
    <source>
        <dbReference type="SAM" id="Phobius"/>
    </source>
</evidence>
<name>A0A8J3NCW3_9ACTN</name>
<dbReference type="Pfam" id="PF08448">
    <property type="entry name" value="PAS_4"/>
    <property type="match status" value="1"/>
</dbReference>
<dbReference type="PANTHER" id="PTHR44757:SF2">
    <property type="entry name" value="BIOFILM ARCHITECTURE MAINTENANCE PROTEIN MBAA"/>
    <property type="match status" value="1"/>
</dbReference>
<organism evidence="5 6">
    <name type="scientific">Actinocatenispora rupis</name>
    <dbReference type="NCBI Taxonomy" id="519421"/>
    <lineage>
        <taxon>Bacteria</taxon>
        <taxon>Bacillati</taxon>
        <taxon>Actinomycetota</taxon>
        <taxon>Actinomycetes</taxon>
        <taxon>Micromonosporales</taxon>
        <taxon>Micromonosporaceae</taxon>
        <taxon>Actinocatenispora</taxon>
    </lineage>
</organism>
<dbReference type="InterPro" id="IPR043128">
    <property type="entry name" value="Rev_trsase/Diguanyl_cyclase"/>
</dbReference>
<dbReference type="InterPro" id="IPR052155">
    <property type="entry name" value="Biofilm_reg_signaling"/>
</dbReference>
<dbReference type="SMART" id="SM00052">
    <property type="entry name" value="EAL"/>
    <property type="match status" value="1"/>
</dbReference>
<dbReference type="CDD" id="cd00130">
    <property type="entry name" value="PAS"/>
    <property type="match status" value="1"/>
</dbReference>
<evidence type="ECO:0000313" key="5">
    <source>
        <dbReference type="EMBL" id="GID14421.1"/>
    </source>
</evidence>
<dbReference type="SUPFAM" id="SSF141868">
    <property type="entry name" value="EAL domain-like"/>
    <property type="match status" value="1"/>
</dbReference>
<evidence type="ECO:0000259" key="2">
    <source>
        <dbReference type="PROSITE" id="PS50112"/>
    </source>
</evidence>
<dbReference type="SMART" id="SM00091">
    <property type="entry name" value="PAS"/>
    <property type="match status" value="1"/>
</dbReference>
<dbReference type="InterPro" id="IPR000014">
    <property type="entry name" value="PAS"/>
</dbReference>
<dbReference type="Gene3D" id="3.30.70.270">
    <property type="match status" value="1"/>
</dbReference>
<dbReference type="PROSITE" id="PS50112">
    <property type="entry name" value="PAS"/>
    <property type="match status" value="1"/>
</dbReference>
<reference evidence="5" key="1">
    <citation type="submission" date="2021-01" db="EMBL/GenBank/DDBJ databases">
        <title>Whole genome shotgun sequence of Actinocatenispora rupis NBRC 107355.</title>
        <authorList>
            <person name="Komaki H."/>
            <person name="Tamura T."/>
        </authorList>
    </citation>
    <scope>NUCLEOTIDE SEQUENCE</scope>
    <source>
        <strain evidence="5">NBRC 107355</strain>
    </source>
</reference>
<keyword evidence="1" id="KW-1133">Transmembrane helix</keyword>
<accession>A0A8J3NCW3</accession>
<feature type="transmembrane region" description="Helical" evidence="1">
    <location>
        <begin position="138"/>
        <end position="160"/>
    </location>
</feature>
<feature type="domain" description="PAS" evidence="2">
    <location>
        <begin position="333"/>
        <end position="403"/>
    </location>
</feature>
<dbReference type="CDD" id="cd01949">
    <property type="entry name" value="GGDEF"/>
    <property type="match status" value="1"/>
</dbReference>
<protein>
    <recommendedName>
        <fullName evidence="7">PAS domain S-box-containing protein/diguanylate cyclase (GGDEF) domain-containing protein</fullName>
    </recommendedName>
</protein>
<feature type="transmembrane region" description="Helical" evidence="1">
    <location>
        <begin position="103"/>
        <end position="126"/>
    </location>
</feature>
<feature type="transmembrane region" description="Helical" evidence="1">
    <location>
        <begin position="172"/>
        <end position="192"/>
    </location>
</feature>
<proteinExistence type="predicted"/>
<keyword evidence="1" id="KW-0812">Transmembrane</keyword>
<dbReference type="SUPFAM" id="SSF55073">
    <property type="entry name" value="Nucleotide cyclase"/>
    <property type="match status" value="1"/>
</dbReference>
<dbReference type="InterPro" id="IPR013656">
    <property type="entry name" value="PAS_4"/>
</dbReference>
<dbReference type="InterPro" id="IPR035965">
    <property type="entry name" value="PAS-like_dom_sf"/>
</dbReference>
<keyword evidence="1" id="KW-0472">Membrane</keyword>
<dbReference type="Gene3D" id="3.30.450.20">
    <property type="entry name" value="PAS domain"/>
    <property type="match status" value="1"/>
</dbReference>
<comment type="caution">
    <text evidence="5">The sequence shown here is derived from an EMBL/GenBank/DDBJ whole genome shotgun (WGS) entry which is preliminary data.</text>
</comment>
<feature type="transmembrane region" description="Helical" evidence="1">
    <location>
        <begin position="270"/>
        <end position="291"/>
    </location>
</feature>
<dbReference type="PROSITE" id="PS50887">
    <property type="entry name" value="GGDEF"/>
    <property type="match status" value="1"/>
</dbReference>
<dbReference type="NCBIfam" id="TIGR00229">
    <property type="entry name" value="sensory_box"/>
    <property type="match status" value="1"/>
</dbReference>
<dbReference type="Proteomes" id="UP000612808">
    <property type="component" value="Unassembled WGS sequence"/>
</dbReference>
<dbReference type="InterPro" id="IPR000160">
    <property type="entry name" value="GGDEF_dom"/>
</dbReference>
<dbReference type="SUPFAM" id="SSF55785">
    <property type="entry name" value="PYP-like sensor domain (PAS domain)"/>
    <property type="match status" value="1"/>
</dbReference>
<dbReference type="InterPro" id="IPR001633">
    <property type="entry name" value="EAL_dom"/>
</dbReference>
<dbReference type="Gene3D" id="3.20.20.450">
    <property type="entry name" value="EAL domain"/>
    <property type="match status" value="1"/>
</dbReference>
<keyword evidence="6" id="KW-1185">Reference proteome</keyword>
<feature type="transmembrane region" description="Helical" evidence="1">
    <location>
        <begin position="12"/>
        <end position="33"/>
    </location>
</feature>